<evidence type="ECO:0000313" key="4">
    <source>
        <dbReference type="EMBL" id="NXJ81420.1"/>
    </source>
</evidence>
<sequence>QEIESLTQEHKEVLLTLSQITSPRNVMLDDRNCTELQCLLQTKCQYDSLIRERRALLADMDNQILELEKKIVNQNPIAVKARQAKNSQRLQKQIEMLEKRLNTVTVRYDTILTRNSELLEEVKSLRVRKAVLGNIYLKLHEKLDQQRRRMNAAVEQTAEARKQRSEKLTRISDMNERRNREIIWHNIELEEKKRARDQESKLKTFMLTKFTDRSEREEQAKKRRALKAAQRAEQIQGESFRNLEKAYKQLLELAEDGDIIHLLNDLIRKEEMEFSCFSYATELNRDMEKMQQRIEGLQAEIMALSKDQEHKESSNLRVLKELEQKLTETTEEANGYEDKCKESSKLLGQLKSDMEALLKEMNCDTTKIMKKLGEKGEITDLNVMQFFGLVEKKSKELLMKESILRYVSSEDLESTQPFVSPLLGGSELVGVMDQEQLCLPPPALDGAIDAITDVEVPLEHGQLRQLVLQSFEKELGNATGVDKKRRNSVDV</sequence>
<dbReference type="EMBL" id="VXAG01000773">
    <property type="protein sequence ID" value="NXJ81420.1"/>
    <property type="molecule type" value="Genomic_DNA"/>
</dbReference>
<dbReference type="InterPro" id="IPR049258">
    <property type="entry name" value="ODAD1_CC"/>
</dbReference>
<feature type="coiled-coil region" evidence="2">
    <location>
        <begin position="280"/>
        <end position="339"/>
    </location>
</feature>
<dbReference type="GO" id="GO:0003341">
    <property type="term" value="P:cilium movement"/>
    <property type="evidence" value="ECO:0007669"/>
    <property type="project" value="TreeGrafter"/>
</dbReference>
<evidence type="ECO:0000256" key="2">
    <source>
        <dbReference type="SAM" id="Coils"/>
    </source>
</evidence>
<reference evidence="4 5" key="1">
    <citation type="submission" date="2019-09" db="EMBL/GenBank/DDBJ databases">
        <title>Bird 10,000 Genomes (B10K) Project - Family phase.</title>
        <authorList>
            <person name="Zhang G."/>
        </authorList>
    </citation>
    <scope>NUCLEOTIDE SEQUENCE [LARGE SCALE GENOMIC DNA]</scope>
    <source>
        <strain evidence="4">B10K-DU-007-40</strain>
        <tissue evidence="4">Mixed tissue sample</tissue>
    </source>
</reference>
<dbReference type="PANTHER" id="PTHR21694:SF18">
    <property type="entry name" value="COILED-COIL DOMAIN-CONTAINING PROTEIN 63"/>
    <property type="match status" value="1"/>
</dbReference>
<dbReference type="GO" id="GO:0005930">
    <property type="term" value="C:axoneme"/>
    <property type="evidence" value="ECO:0007669"/>
    <property type="project" value="TreeGrafter"/>
</dbReference>
<name>A0A7L0EE57_TROML</name>
<protein>
    <submittedName>
        <fullName evidence="4">CCD63 protein</fullName>
    </submittedName>
</protein>
<dbReference type="Pfam" id="PF21773">
    <property type="entry name" value="ODAD1_CC"/>
    <property type="match status" value="1"/>
</dbReference>
<feature type="non-terminal residue" evidence="4">
    <location>
        <position position="1"/>
    </location>
</feature>
<keyword evidence="5" id="KW-1185">Reference proteome</keyword>
<accession>A0A7L0EE57</accession>
<gene>
    <name evidence="4" type="primary">Ccdc63</name>
    <name evidence="4" type="ORF">TROMEL_R08299</name>
</gene>
<evidence type="ECO:0000259" key="3">
    <source>
        <dbReference type="Pfam" id="PF21773"/>
    </source>
</evidence>
<comment type="caution">
    <text evidence="4">The sequence shown here is derived from an EMBL/GenBank/DDBJ whole genome shotgun (WGS) entry which is preliminary data.</text>
</comment>
<dbReference type="OrthoDB" id="6766775at2759"/>
<proteinExistence type="predicted"/>
<dbReference type="GO" id="GO:0036158">
    <property type="term" value="P:outer dynein arm assembly"/>
    <property type="evidence" value="ECO:0007669"/>
    <property type="project" value="TreeGrafter"/>
</dbReference>
<feature type="non-terminal residue" evidence="4">
    <location>
        <position position="491"/>
    </location>
</feature>
<evidence type="ECO:0000313" key="5">
    <source>
        <dbReference type="Proteomes" id="UP000550660"/>
    </source>
</evidence>
<feature type="coiled-coil region" evidence="2">
    <location>
        <begin position="136"/>
        <end position="163"/>
    </location>
</feature>
<feature type="coiled-coil region" evidence="2">
    <location>
        <begin position="50"/>
        <end position="107"/>
    </location>
</feature>
<dbReference type="InterPro" id="IPR051876">
    <property type="entry name" value="ODA-DC/CCD"/>
</dbReference>
<dbReference type="AlphaFoldDB" id="A0A7L0EE57"/>
<dbReference type="PANTHER" id="PTHR21694">
    <property type="entry name" value="COILED-COIL DOMAIN-CONTAINING PROTEIN 63"/>
    <property type="match status" value="1"/>
</dbReference>
<dbReference type="Proteomes" id="UP000550660">
    <property type="component" value="Unassembled WGS sequence"/>
</dbReference>
<evidence type="ECO:0000256" key="1">
    <source>
        <dbReference type="ARBA" id="ARBA00023054"/>
    </source>
</evidence>
<feature type="domain" description="ODAD1 central coiled coil region" evidence="3">
    <location>
        <begin position="91"/>
        <end position="374"/>
    </location>
</feature>
<keyword evidence="1 2" id="KW-0175">Coiled coil</keyword>
<organism evidence="4 5">
    <name type="scientific">Trogon melanurus</name>
    <name type="common">Black-tailed trogon</name>
    <dbReference type="NCBI Taxonomy" id="56311"/>
    <lineage>
        <taxon>Eukaryota</taxon>
        <taxon>Metazoa</taxon>
        <taxon>Chordata</taxon>
        <taxon>Craniata</taxon>
        <taxon>Vertebrata</taxon>
        <taxon>Euteleostomi</taxon>
        <taxon>Archelosauria</taxon>
        <taxon>Archosauria</taxon>
        <taxon>Dinosauria</taxon>
        <taxon>Saurischia</taxon>
        <taxon>Theropoda</taxon>
        <taxon>Coelurosauria</taxon>
        <taxon>Aves</taxon>
        <taxon>Neognathae</taxon>
        <taxon>Neoaves</taxon>
        <taxon>Telluraves</taxon>
        <taxon>Coraciimorphae</taxon>
        <taxon>Trogoniformes</taxon>
        <taxon>Trogonidae</taxon>
        <taxon>Trogon</taxon>
    </lineage>
</organism>